<organism evidence="4 5">
    <name type="scientific">Comamonas terrigena</name>
    <dbReference type="NCBI Taxonomy" id="32013"/>
    <lineage>
        <taxon>Bacteria</taxon>
        <taxon>Pseudomonadati</taxon>
        <taxon>Pseudomonadota</taxon>
        <taxon>Betaproteobacteria</taxon>
        <taxon>Burkholderiales</taxon>
        <taxon>Comamonadaceae</taxon>
        <taxon>Comamonas</taxon>
    </lineage>
</organism>
<comment type="caution">
    <text evidence="4">The sequence shown here is derived from an EMBL/GenBank/DDBJ whole genome shotgun (WGS) entry which is preliminary data.</text>
</comment>
<keyword evidence="5" id="KW-1185">Reference proteome</keyword>
<dbReference type="Pfam" id="PF19305">
    <property type="entry name" value="MmgE_PrpD_C"/>
    <property type="match status" value="1"/>
</dbReference>
<dbReference type="SUPFAM" id="SSF103378">
    <property type="entry name" value="2-methylcitrate dehydratase PrpD"/>
    <property type="match status" value="1"/>
</dbReference>
<evidence type="ECO:0000259" key="2">
    <source>
        <dbReference type="Pfam" id="PF03972"/>
    </source>
</evidence>
<dbReference type="InterPro" id="IPR045336">
    <property type="entry name" value="MmgE_PrpD_N"/>
</dbReference>
<dbReference type="PANTHER" id="PTHR16943">
    <property type="entry name" value="2-METHYLCITRATE DEHYDRATASE-RELATED"/>
    <property type="match status" value="1"/>
</dbReference>
<evidence type="ECO:0000313" key="4">
    <source>
        <dbReference type="EMBL" id="PEH88189.1"/>
    </source>
</evidence>
<protein>
    <recommendedName>
        <fullName evidence="6">MmgE/PrpD family protein</fullName>
    </recommendedName>
</protein>
<dbReference type="GO" id="GO:0016829">
    <property type="term" value="F:lyase activity"/>
    <property type="evidence" value="ECO:0007669"/>
    <property type="project" value="InterPro"/>
</dbReference>
<gene>
    <name evidence="4" type="ORF">CRM82_05845</name>
</gene>
<evidence type="ECO:0000259" key="3">
    <source>
        <dbReference type="Pfam" id="PF19305"/>
    </source>
</evidence>
<feature type="domain" description="MmgE/PrpD C-terminal" evidence="3">
    <location>
        <begin position="283"/>
        <end position="438"/>
    </location>
</feature>
<dbReference type="Pfam" id="PF03972">
    <property type="entry name" value="MmgE_PrpD_N"/>
    <property type="match status" value="1"/>
</dbReference>
<dbReference type="InterPro" id="IPR005656">
    <property type="entry name" value="MmgE_PrpD"/>
</dbReference>
<dbReference type="Gene3D" id="1.10.4100.10">
    <property type="entry name" value="2-methylcitrate dehydratase PrpD"/>
    <property type="match status" value="1"/>
</dbReference>
<dbReference type="InterPro" id="IPR042183">
    <property type="entry name" value="MmgE/PrpD_sf_1"/>
</dbReference>
<reference evidence="5" key="1">
    <citation type="submission" date="2017-09" db="EMBL/GenBank/DDBJ databases">
        <title>FDA dAtabase for Regulatory Grade micrObial Sequences (FDA-ARGOS): Supporting development and validation of Infectious Disease Dx tests.</title>
        <authorList>
            <person name="Minogue T."/>
            <person name="Wolcott M."/>
            <person name="Wasieloski L."/>
            <person name="Aguilar W."/>
            <person name="Moore D."/>
            <person name="Tallon L."/>
            <person name="Sadzewicz L."/>
            <person name="Ott S."/>
            <person name="Zhao X."/>
            <person name="Nagaraj S."/>
            <person name="Vavikolanu K."/>
            <person name="Aluvathingal J."/>
            <person name="Nadendla S."/>
            <person name="Sichtig H."/>
        </authorList>
    </citation>
    <scope>NUCLEOTIDE SEQUENCE [LARGE SCALE GENOMIC DNA]</scope>
    <source>
        <strain evidence="5">FDAARGOS_394</strain>
    </source>
</reference>
<feature type="domain" description="MmgE/PrpD N-terminal" evidence="2">
    <location>
        <begin position="19"/>
        <end position="259"/>
    </location>
</feature>
<evidence type="ECO:0008006" key="6">
    <source>
        <dbReference type="Google" id="ProtNLM"/>
    </source>
</evidence>
<accession>A0A2A7US51</accession>
<dbReference type="InterPro" id="IPR045337">
    <property type="entry name" value="MmgE_PrpD_C"/>
</dbReference>
<dbReference type="InterPro" id="IPR042188">
    <property type="entry name" value="MmgE/PrpD_sf_2"/>
</dbReference>
<proteinExistence type="inferred from homology"/>
<dbReference type="OrthoDB" id="8680281at2"/>
<dbReference type="Gene3D" id="3.30.1330.120">
    <property type="entry name" value="2-methylcitrate dehydratase PrpD"/>
    <property type="match status" value="1"/>
</dbReference>
<dbReference type="STRING" id="1219032.GCA_001515545_03291"/>
<dbReference type="Proteomes" id="UP000220246">
    <property type="component" value="Unassembled WGS sequence"/>
</dbReference>
<evidence type="ECO:0000313" key="5">
    <source>
        <dbReference type="Proteomes" id="UP000220246"/>
    </source>
</evidence>
<dbReference type="EMBL" id="PDEA01000001">
    <property type="protein sequence ID" value="PEH88189.1"/>
    <property type="molecule type" value="Genomic_DNA"/>
</dbReference>
<name>A0A2A7US51_COMTR</name>
<dbReference type="PANTHER" id="PTHR16943:SF8">
    <property type="entry name" value="2-METHYLCITRATE DEHYDRATASE"/>
    <property type="match status" value="1"/>
</dbReference>
<evidence type="ECO:0000256" key="1">
    <source>
        <dbReference type="ARBA" id="ARBA00006174"/>
    </source>
</evidence>
<sequence>MTPVAVPPARLKTSLPLTQALARYVRAPHFGGQEAAACALALTGTLDTLATLLAGQNEPVVRIVRAHLAASGTGPAEAPAPSLQQLLGTAQAALVNAVAGHALDYDDVAMSAHPSTVLVPTLWAEAHRLGASGAELLRAYVVGYEVWAELFSRESGQYHLKGWHPTGVFGVVGAAAGVAYLNRETLTEGQVARALSLAASSAAGLVANFGTMAKPWHAGRAAAAAIDAVRLAQLGMTAATDVFEHHAGFLAALSPSGECDLQRPATIGGVPRLLSWGLSIKCYPVCYSGHRVIDGVLQLKAAHGLQPQDVQRVDVTIGNAQASMLRNHRPVSGLEAKFSIEFDVACALVAGDVGLAQLTDVFTQRTDMQALMAKVQVHTTERSDPVDPAFSVADSVRITTRDGRRLETGEIRFPKGHAMYPLSAEALRSKFLDCVAYSGLPCDGAALYDAVRSLAQMPDVRALAQHL</sequence>
<comment type="similarity">
    <text evidence="1">Belongs to the PrpD family.</text>
</comment>
<dbReference type="InterPro" id="IPR036148">
    <property type="entry name" value="MmgE/PrpD_sf"/>
</dbReference>
<dbReference type="AlphaFoldDB" id="A0A2A7US51"/>